<dbReference type="InterPro" id="IPR003587">
    <property type="entry name" value="Hint_dom_N"/>
</dbReference>
<dbReference type="Gene3D" id="3.30.1640.10">
    <property type="entry name" value="mini-chromosome maintenance (MCM) complex, chain A, domain 1"/>
    <property type="match status" value="1"/>
</dbReference>
<dbReference type="Gene3D" id="3.40.50.300">
    <property type="entry name" value="P-loop containing nucleotide triphosphate hydrolases"/>
    <property type="match status" value="2"/>
</dbReference>
<feature type="domain" description="MCM C-terminal AAA(+) ATPase" evidence="10">
    <location>
        <begin position="314"/>
        <end position="449"/>
    </location>
</feature>
<dbReference type="Gene3D" id="1.10.10.10">
    <property type="entry name" value="Winged helix-like DNA-binding domain superfamily/Winged helix DNA-binding domain"/>
    <property type="match status" value="1"/>
</dbReference>
<gene>
    <name evidence="11" type="ORF">ENW83_00455</name>
</gene>
<proteinExistence type="inferred from homology"/>
<dbReference type="GO" id="GO:0016787">
    <property type="term" value="F:hydrolase activity"/>
    <property type="evidence" value="ECO:0007669"/>
    <property type="project" value="UniProtKB-KW"/>
</dbReference>
<keyword evidence="3" id="KW-0235">DNA replication</keyword>
<organism evidence="11">
    <name type="scientific">Fervidicoccus fontis</name>
    <dbReference type="NCBI Taxonomy" id="683846"/>
    <lineage>
        <taxon>Archaea</taxon>
        <taxon>Thermoproteota</taxon>
        <taxon>Thermoprotei</taxon>
        <taxon>Fervidicoccales</taxon>
        <taxon>Fervidicoccaceae</taxon>
        <taxon>Fervidicoccus</taxon>
    </lineage>
</organism>
<dbReference type="PANTHER" id="PTHR11630:SF66">
    <property type="entry name" value="DNA REPLICATION LICENSING FACTOR MCM4"/>
    <property type="match status" value="1"/>
</dbReference>
<sequence length="939" mass="106205">MEGNTEHITEEQAEQEAPQVDYVERFRDFLLNFSRDGEDKKYISKIKQMIYNGANSLQIDWSDVHYTDDSLALYILKEPDKALSDFNKALRIVVSEVSSSYAEERKHFFVRLTNIPVSVPIRSIRSEHVNTLISIEGILVRESPVKQKLVRAMLRHVSVSRKGEKPKNEANECGAEFYWPPEDLGELGDVIEYPQTCPICGMGGTFKVIPEKGEYADWQRVVVQERPEEIPPGQIPRSIEVTLSRDLVDLARPGDRVTIIGILRVVVPKEKGKTLYDLELEANNVLVSQKTLEEVDISREDEEKILELAKDPWIRKRIIASIAPAIYDHWDEKEAIALALFGGVTKETKDKMRIRGDIHILLIGDPGTAKSQMLQYVSRLAPRAVYTTGKGSSAAGLTAAVIRDKRTGDFYLEAGAMVLADGGVALIDEIDKMREEDRVAIHEAMEQQSYHASTIIELADGQNVSIGEFVEELMSKYGMRFVGETVFLEKIPSGIRLRTTDFRKIYEVTPTFISKHVAPQKFYRIRYSNGYEISVTPEHPIFVLSERGIEVIRADELKAGTAVPGISGIPDTAEFPGDTLYKLYRKLFSSTKCPSPYTSLREEISLLVNSCMENSPLDEKRQKMLDEIASLNSLSWHKVETVEEIENNGEKWVYDLTVEPSRRFVSKGIILHNTVSVAKAGIVARLNARASVVAAGNPKYGRYVNERTVADNINLPVTILSRFDLIFILRDKPLSTYDAMLARHMLRVHKEAELVQPDIPLDVLKKYISYARRYVKPVLTEEANRALMNFFVEMRRMGSESQPGVVSITPRQLEALIRLAEAHAKMALKNEVTEEDAYEAIRLMKVFLQQVGYQTDTGAIDIDALMVGIPKSKKEKLMLVEDTITSIINETGADCANIKEIYERVKHEGVTEKELEELVRRLTRDGIISERKLNCYTKV</sequence>
<evidence type="ECO:0000256" key="9">
    <source>
        <dbReference type="RuleBase" id="RU004070"/>
    </source>
</evidence>
<dbReference type="InterPro" id="IPR027925">
    <property type="entry name" value="MCM_N"/>
</dbReference>
<dbReference type="PRINTS" id="PR01657">
    <property type="entry name" value="MCMFAMILY"/>
</dbReference>
<dbReference type="PANTHER" id="PTHR11630">
    <property type="entry name" value="DNA REPLICATION LICENSING FACTOR MCM FAMILY MEMBER"/>
    <property type="match status" value="1"/>
</dbReference>
<protein>
    <recommendedName>
        <fullName evidence="2">DNA helicase</fullName>
        <ecNumber evidence="2">3.6.4.12</ecNumber>
    </recommendedName>
</protein>
<dbReference type="NCBIfam" id="TIGR01445">
    <property type="entry name" value="intein_Nterm"/>
    <property type="match status" value="1"/>
</dbReference>
<dbReference type="SMART" id="SM00350">
    <property type="entry name" value="MCM"/>
    <property type="match status" value="1"/>
</dbReference>
<dbReference type="Gene3D" id="2.170.16.10">
    <property type="entry name" value="Hedgehog/Intein (Hint) domain"/>
    <property type="match status" value="1"/>
</dbReference>
<feature type="domain" description="MCM C-terminal AAA(+) ATPase" evidence="10">
    <location>
        <begin position="658"/>
        <end position="745"/>
    </location>
</feature>
<dbReference type="Pfam" id="PF00493">
    <property type="entry name" value="MCM"/>
    <property type="match status" value="2"/>
</dbReference>
<dbReference type="Pfam" id="PF14551">
    <property type="entry name" value="MCM_N"/>
    <property type="match status" value="1"/>
</dbReference>
<dbReference type="SMART" id="SM00306">
    <property type="entry name" value="HintN"/>
    <property type="match status" value="1"/>
</dbReference>
<dbReference type="InterPro" id="IPR027417">
    <property type="entry name" value="P-loop_NTPase"/>
</dbReference>
<dbReference type="EC" id="3.6.4.12" evidence="2"/>
<dbReference type="SUPFAM" id="SSF52540">
    <property type="entry name" value="P-loop containing nucleoside triphosphate hydrolases"/>
    <property type="match status" value="1"/>
</dbReference>
<dbReference type="InterPro" id="IPR033762">
    <property type="entry name" value="MCM_OB"/>
</dbReference>
<dbReference type="EMBL" id="DTLS01000019">
    <property type="protein sequence ID" value="HGZ59669.1"/>
    <property type="molecule type" value="Genomic_DNA"/>
</dbReference>
<dbReference type="GO" id="GO:0006260">
    <property type="term" value="P:DNA replication"/>
    <property type="evidence" value="ECO:0007669"/>
    <property type="project" value="UniProtKB-KW"/>
</dbReference>
<dbReference type="CDD" id="cd00081">
    <property type="entry name" value="Hint"/>
    <property type="match status" value="1"/>
</dbReference>
<dbReference type="GO" id="GO:0017116">
    <property type="term" value="F:single-stranded DNA helicase activity"/>
    <property type="evidence" value="ECO:0007669"/>
    <property type="project" value="TreeGrafter"/>
</dbReference>
<evidence type="ECO:0000256" key="8">
    <source>
        <dbReference type="ARBA" id="ARBA00023125"/>
    </source>
</evidence>
<dbReference type="Gene3D" id="2.20.28.10">
    <property type="match status" value="1"/>
</dbReference>
<evidence type="ECO:0000259" key="10">
    <source>
        <dbReference type="PROSITE" id="PS50051"/>
    </source>
</evidence>
<keyword evidence="7 9" id="KW-0067">ATP-binding</keyword>
<dbReference type="Pfam" id="PF17855">
    <property type="entry name" value="MCM_lid"/>
    <property type="match status" value="1"/>
</dbReference>
<keyword evidence="5" id="KW-0378">Hydrolase</keyword>
<evidence type="ECO:0000256" key="6">
    <source>
        <dbReference type="ARBA" id="ARBA00022806"/>
    </source>
</evidence>
<comment type="caution">
    <text evidence="11">The sequence shown here is derived from an EMBL/GenBank/DDBJ whole genome shotgun (WGS) entry which is preliminary data.</text>
</comment>
<reference evidence="11" key="1">
    <citation type="journal article" date="2020" name="mSystems">
        <title>Genome- and Community-Level Interaction Insights into Carbon Utilization and Element Cycling Functions of Hydrothermarchaeota in Hydrothermal Sediment.</title>
        <authorList>
            <person name="Zhou Z."/>
            <person name="Liu Y."/>
            <person name="Xu W."/>
            <person name="Pan J."/>
            <person name="Luo Z.H."/>
            <person name="Li M."/>
        </authorList>
    </citation>
    <scope>NUCLEOTIDE SEQUENCE [LARGE SCALE GENOMIC DNA]</scope>
    <source>
        <strain evidence="11">SpSt-885</strain>
    </source>
</reference>
<dbReference type="PROSITE" id="PS50817">
    <property type="entry name" value="INTEIN_N_TER"/>
    <property type="match status" value="1"/>
</dbReference>
<dbReference type="Pfam" id="PF17207">
    <property type="entry name" value="MCM_OB"/>
    <property type="match status" value="1"/>
</dbReference>
<dbReference type="SUPFAM" id="SSF50249">
    <property type="entry name" value="Nucleic acid-binding proteins"/>
    <property type="match status" value="1"/>
</dbReference>
<dbReference type="InterPro" id="IPR006141">
    <property type="entry name" value="Intein_N"/>
</dbReference>
<dbReference type="InterPro" id="IPR001208">
    <property type="entry name" value="MCM_dom"/>
</dbReference>
<comment type="similarity">
    <text evidence="1 9">Belongs to the MCM family.</text>
</comment>
<evidence type="ECO:0000256" key="1">
    <source>
        <dbReference type="ARBA" id="ARBA00008010"/>
    </source>
</evidence>
<dbReference type="PROSITE" id="PS50818">
    <property type="entry name" value="INTEIN_C_TER"/>
    <property type="match status" value="1"/>
</dbReference>
<dbReference type="InterPro" id="IPR036388">
    <property type="entry name" value="WH-like_DNA-bd_sf"/>
</dbReference>
<dbReference type="Gene3D" id="2.40.50.140">
    <property type="entry name" value="Nucleic acid-binding proteins"/>
    <property type="match status" value="1"/>
</dbReference>
<keyword evidence="4 9" id="KW-0547">Nucleotide-binding</keyword>
<dbReference type="InterPro" id="IPR030934">
    <property type="entry name" value="Intein_C"/>
</dbReference>
<evidence type="ECO:0000313" key="11">
    <source>
        <dbReference type="EMBL" id="HGZ59669.1"/>
    </source>
</evidence>
<dbReference type="GO" id="GO:0005524">
    <property type="term" value="F:ATP binding"/>
    <property type="evidence" value="ECO:0007669"/>
    <property type="project" value="UniProtKB-KW"/>
</dbReference>
<dbReference type="InterPro" id="IPR031327">
    <property type="entry name" value="MCM"/>
</dbReference>
<dbReference type="SUPFAM" id="SSF51294">
    <property type="entry name" value="Hedgehog/intein (Hint) domain"/>
    <property type="match status" value="1"/>
</dbReference>
<dbReference type="GO" id="GO:0003697">
    <property type="term" value="F:single-stranded DNA binding"/>
    <property type="evidence" value="ECO:0007669"/>
    <property type="project" value="TreeGrafter"/>
</dbReference>
<evidence type="ECO:0000256" key="7">
    <source>
        <dbReference type="ARBA" id="ARBA00022840"/>
    </source>
</evidence>
<dbReference type="AlphaFoldDB" id="A0A7J3SL98"/>
<dbReference type="GO" id="GO:0042555">
    <property type="term" value="C:MCM complex"/>
    <property type="evidence" value="ECO:0007669"/>
    <property type="project" value="TreeGrafter"/>
</dbReference>
<name>A0A7J3SL98_9CREN</name>
<evidence type="ECO:0000256" key="4">
    <source>
        <dbReference type="ARBA" id="ARBA00022741"/>
    </source>
</evidence>
<evidence type="ECO:0000256" key="2">
    <source>
        <dbReference type="ARBA" id="ARBA00012551"/>
    </source>
</evidence>
<keyword evidence="6" id="KW-0347">Helicase</keyword>
<dbReference type="InterPro" id="IPR036844">
    <property type="entry name" value="Hint_dom_sf"/>
</dbReference>
<evidence type="ECO:0000256" key="3">
    <source>
        <dbReference type="ARBA" id="ARBA00022705"/>
    </source>
</evidence>
<evidence type="ECO:0000256" key="5">
    <source>
        <dbReference type="ARBA" id="ARBA00022801"/>
    </source>
</evidence>
<dbReference type="GO" id="GO:0016539">
    <property type="term" value="P:intein-mediated protein splicing"/>
    <property type="evidence" value="ECO:0007669"/>
    <property type="project" value="InterPro"/>
</dbReference>
<dbReference type="InterPro" id="IPR041562">
    <property type="entry name" value="MCM_lid"/>
</dbReference>
<keyword evidence="8 9" id="KW-0238">DNA-binding</keyword>
<dbReference type="InterPro" id="IPR012340">
    <property type="entry name" value="NA-bd_OB-fold"/>
</dbReference>
<dbReference type="PROSITE" id="PS50051">
    <property type="entry name" value="MCM_2"/>
    <property type="match status" value="2"/>
</dbReference>
<accession>A0A7J3SL98</accession>